<dbReference type="NCBIfam" id="TIGR00778">
    <property type="entry name" value="ahpD_dom"/>
    <property type="match status" value="1"/>
</dbReference>
<keyword evidence="4" id="KW-1185">Reference proteome</keyword>
<dbReference type="Gene3D" id="1.20.1290.10">
    <property type="entry name" value="AhpD-like"/>
    <property type="match status" value="1"/>
</dbReference>
<dbReference type="AlphaFoldDB" id="A0A5Q0H3D7"/>
<reference evidence="4" key="1">
    <citation type="journal article" date="2021" name="Curr. Microbiol.">
        <title>Complete genome of nocamycin-producing strain Saccharothrix syringae NRRL B-16468 reveals the biosynthetic potential for secondary metabolites.</title>
        <authorList>
            <person name="Mo X."/>
            <person name="Yang S."/>
        </authorList>
    </citation>
    <scope>NUCLEOTIDE SEQUENCE [LARGE SCALE GENOMIC DNA]</scope>
    <source>
        <strain evidence="4">ATCC 51364 / DSM 43886 / JCM 6844 / KCTC 9398 / NBRC 14523 / NRRL B-16468 / INA 2240</strain>
    </source>
</reference>
<dbReference type="Proteomes" id="UP000325787">
    <property type="component" value="Chromosome"/>
</dbReference>
<accession>A0A5Q0H3D7</accession>
<dbReference type="InterPro" id="IPR003779">
    <property type="entry name" value="CMD-like"/>
</dbReference>
<name>A0A5Q0H3D7_SACSY</name>
<dbReference type="EMBL" id="CP034550">
    <property type="protein sequence ID" value="QFZ20721.1"/>
    <property type="molecule type" value="Genomic_DNA"/>
</dbReference>
<feature type="region of interest" description="Disordered" evidence="1">
    <location>
        <begin position="194"/>
        <end position="219"/>
    </location>
</feature>
<dbReference type="InterPro" id="IPR004675">
    <property type="entry name" value="AhpD_core"/>
</dbReference>
<evidence type="ECO:0000313" key="4">
    <source>
        <dbReference type="Proteomes" id="UP000325787"/>
    </source>
</evidence>
<evidence type="ECO:0000259" key="2">
    <source>
        <dbReference type="Pfam" id="PF02627"/>
    </source>
</evidence>
<organism evidence="3 4">
    <name type="scientific">Saccharothrix syringae</name>
    <name type="common">Nocardiopsis syringae</name>
    <dbReference type="NCBI Taxonomy" id="103733"/>
    <lineage>
        <taxon>Bacteria</taxon>
        <taxon>Bacillati</taxon>
        <taxon>Actinomycetota</taxon>
        <taxon>Actinomycetes</taxon>
        <taxon>Pseudonocardiales</taxon>
        <taxon>Pseudonocardiaceae</taxon>
        <taxon>Saccharothrix</taxon>
    </lineage>
</organism>
<gene>
    <name evidence="3" type="ORF">EKG83_27945</name>
</gene>
<dbReference type="GO" id="GO:0051920">
    <property type="term" value="F:peroxiredoxin activity"/>
    <property type="evidence" value="ECO:0007669"/>
    <property type="project" value="InterPro"/>
</dbReference>
<dbReference type="PANTHER" id="PTHR35446:SF2">
    <property type="entry name" value="CARBOXYMUCONOLACTONE DECARBOXYLASE-LIKE DOMAIN-CONTAINING PROTEIN"/>
    <property type="match status" value="1"/>
</dbReference>
<evidence type="ECO:0000313" key="3">
    <source>
        <dbReference type="EMBL" id="QFZ20721.1"/>
    </source>
</evidence>
<keyword evidence="3" id="KW-0575">Peroxidase</keyword>
<keyword evidence="3" id="KW-0560">Oxidoreductase</keyword>
<dbReference type="Pfam" id="PF02627">
    <property type="entry name" value="CMD"/>
    <property type="match status" value="1"/>
</dbReference>
<proteinExistence type="predicted"/>
<dbReference type="OrthoDB" id="9810664at2"/>
<dbReference type="RefSeq" id="WP_084716102.1">
    <property type="nucleotide sequence ID" value="NZ_CP034550.1"/>
</dbReference>
<sequence length="219" mass="24431">MDATTHVRVPLIAEDQAEGRLAELYEEIKQATNLPFVPDMFRLTSTRPDLLEAVVAGYKGMYLGGVLPRQTRELISAWTSKVNECPYCVGTHNFFYRAFGGPEEIAKAVESATTADDLPVDERTKVLLRLLTKLSREAYKVTDEDWRHALEAGWTAEELLEAFFTSSMFNFITRMVDGLGLGLSVAASRVSRQEVPRAAPPQELPREIPSQQVPAGDDR</sequence>
<dbReference type="SUPFAM" id="SSF69118">
    <property type="entry name" value="AhpD-like"/>
    <property type="match status" value="1"/>
</dbReference>
<dbReference type="InterPro" id="IPR029032">
    <property type="entry name" value="AhpD-like"/>
</dbReference>
<feature type="domain" description="Carboxymuconolactone decarboxylase-like" evidence="2">
    <location>
        <begin position="48"/>
        <end position="116"/>
    </location>
</feature>
<evidence type="ECO:0000256" key="1">
    <source>
        <dbReference type="SAM" id="MobiDB-lite"/>
    </source>
</evidence>
<dbReference type="KEGG" id="ssyi:EKG83_27945"/>
<dbReference type="PANTHER" id="PTHR35446">
    <property type="entry name" value="SI:CH211-175M2.5"/>
    <property type="match status" value="1"/>
</dbReference>
<protein>
    <submittedName>
        <fullName evidence="3">Peroxidase</fullName>
    </submittedName>
</protein>